<dbReference type="NCBIfam" id="NF045851">
    <property type="entry name" value="mem_nucl_MnuA"/>
    <property type="match status" value="1"/>
</dbReference>
<dbReference type="InterPro" id="IPR036691">
    <property type="entry name" value="Endo/exonu/phosph_ase_sf"/>
</dbReference>
<dbReference type="SUPFAM" id="SSF56219">
    <property type="entry name" value="DNase I-like"/>
    <property type="match status" value="1"/>
</dbReference>
<gene>
    <name evidence="3" type="ORF">MOS_628</name>
</gene>
<feature type="compositionally biased region" description="Basic and acidic residues" evidence="1">
    <location>
        <begin position="277"/>
        <end position="291"/>
    </location>
</feature>
<proteinExistence type="predicted"/>
<evidence type="ECO:0000256" key="2">
    <source>
        <dbReference type="SAM" id="SignalP"/>
    </source>
</evidence>
<dbReference type="PROSITE" id="PS51257">
    <property type="entry name" value="PROKAR_LIPOPROTEIN"/>
    <property type="match status" value="1"/>
</dbReference>
<dbReference type="PANTHER" id="PTHR11371:SF31">
    <property type="entry name" value="EXTRACELLULAR NUCLEASE"/>
    <property type="match status" value="1"/>
</dbReference>
<dbReference type="PANTHER" id="PTHR11371">
    <property type="entry name" value="DEOXYRIBONUCLEASE"/>
    <property type="match status" value="1"/>
</dbReference>
<dbReference type="CDD" id="cd10283">
    <property type="entry name" value="MnuA_DNase1-like"/>
    <property type="match status" value="1"/>
</dbReference>
<dbReference type="AlphaFoldDB" id="A0AAI8FE17"/>
<evidence type="ECO:0000256" key="1">
    <source>
        <dbReference type="SAM" id="MobiDB-lite"/>
    </source>
</evidence>
<feature type="signal peptide" evidence="2">
    <location>
        <begin position="1"/>
        <end position="25"/>
    </location>
</feature>
<feature type="chain" id="PRO_5042616907" description="Membrane nuclease A" evidence="2">
    <location>
        <begin position="26"/>
        <end position="446"/>
    </location>
</feature>
<feature type="compositionally biased region" description="Low complexity" evidence="1">
    <location>
        <begin position="49"/>
        <end position="61"/>
    </location>
</feature>
<protein>
    <recommendedName>
        <fullName evidence="5">Membrane nuclease A</fullName>
    </recommendedName>
</protein>
<dbReference type="Gene3D" id="3.60.10.10">
    <property type="entry name" value="Endonuclease/exonuclease/phosphatase"/>
    <property type="match status" value="1"/>
</dbReference>
<keyword evidence="2" id="KW-0732">Signal</keyword>
<name>A0AAI8FE17_MESHY</name>
<accession>A0AAI8FE17</accession>
<dbReference type="EMBL" id="CP003914">
    <property type="protein sequence ID" value="AFX74531.1"/>
    <property type="molecule type" value="Genomic_DNA"/>
</dbReference>
<feature type="region of interest" description="Disordered" evidence="1">
    <location>
        <begin position="35"/>
        <end position="70"/>
    </location>
</feature>
<evidence type="ECO:0008006" key="5">
    <source>
        <dbReference type="Google" id="ProtNLM"/>
    </source>
</evidence>
<feature type="region of interest" description="Disordered" evidence="1">
    <location>
        <begin position="269"/>
        <end position="293"/>
    </location>
</feature>
<evidence type="ECO:0000313" key="3">
    <source>
        <dbReference type="EMBL" id="AFX74531.1"/>
    </source>
</evidence>
<organism evidence="3 4">
    <name type="scientific">Mesomycoplasma hyorhinis SK76</name>
    <dbReference type="NCBI Taxonomy" id="1118964"/>
    <lineage>
        <taxon>Bacteria</taxon>
        <taxon>Bacillati</taxon>
        <taxon>Mycoplasmatota</taxon>
        <taxon>Mycoplasmoidales</taxon>
        <taxon>Metamycoplasmataceae</taxon>
        <taxon>Mesomycoplasma</taxon>
    </lineage>
</organism>
<dbReference type="KEGG" id="mhs:MOS_628"/>
<sequence>MKKSIKNKLLSFLTLTSFSSIIFLASCTNKVETKTTNQVNPPSFKAKTDSSTSQDTTKPTQEPSKVSVSSENDLYKKDDNYVKLGFWNILNYDDDDVNSNKDSFAKTYKAQMLAKTISFNNADVVGLVEVNAGSNKENGVDSIVKDLNNLDKEAKWTSIVSDSVYGEGNESQKERVAFIFKSSLFDILEINKGKLYGSNPYLLVYDNPVFDSVPAYFAKSKVSKGKATFDDKLTTKNVDFARPPVAAKFKLKNTEEEFVVVASHFDSPGVNNNPTAKGKEEGEVDNTKFDSRNGSQELSEANHMLEAMNWFENKTNTQNQFFMADTNIKEKSNDNAFEHLLTQYKLLISKTNKTTLGENFDTYSSSYDKIFFKKEGKLTVDKVYKYPLYDLIKDKLTSENELSQVLENKKNKSNSSKDIKARIRDFISDHSPVFVSIKKALKNKQN</sequence>
<reference evidence="3 4" key="1">
    <citation type="journal article" date="2013" name="Genome Announc.">
        <title>Complete Genome Sequence of Mycoplasma hyorhinis Strain SK76.</title>
        <authorList>
            <person name="Goodison S."/>
            <person name="Urquidi V."/>
            <person name="Kumar D."/>
            <person name="Reyes L."/>
            <person name="Rosser C.J."/>
        </authorList>
    </citation>
    <scope>NUCLEOTIDE SEQUENCE [LARGE SCALE GENOMIC DNA]</scope>
    <source>
        <strain evidence="3 4">SK76</strain>
    </source>
</reference>
<dbReference type="RefSeq" id="WP_015084257.1">
    <property type="nucleotide sequence ID" value="NC_019552.1"/>
</dbReference>
<dbReference type="Proteomes" id="UP000009399">
    <property type="component" value="Chromosome"/>
</dbReference>
<evidence type="ECO:0000313" key="4">
    <source>
        <dbReference type="Proteomes" id="UP000009399"/>
    </source>
</evidence>